<dbReference type="PANTHER" id="PTHR34472">
    <property type="entry name" value="SULFUR CARRIER PROTEIN THIS"/>
    <property type="match status" value="1"/>
</dbReference>
<proteinExistence type="predicted"/>
<dbReference type="CDD" id="cd00565">
    <property type="entry name" value="Ubl_ThiS"/>
    <property type="match status" value="1"/>
</dbReference>
<accession>A0ABY6JGU2</accession>
<dbReference type="SUPFAM" id="SSF54285">
    <property type="entry name" value="MoaD/ThiS"/>
    <property type="match status" value="1"/>
</dbReference>
<dbReference type="EMBL" id="CP074352">
    <property type="protein sequence ID" value="UYU31686.1"/>
    <property type="molecule type" value="Genomic_DNA"/>
</dbReference>
<gene>
    <name evidence="1" type="primary">thiS</name>
    <name evidence="1" type="ORF">KFZ77_17985</name>
</gene>
<dbReference type="PANTHER" id="PTHR34472:SF1">
    <property type="entry name" value="SULFUR CARRIER PROTEIN THIS"/>
    <property type="match status" value="1"/>
</dbReference>
<dbReference type="InterPro" id="IPR016155">
    <property type="entry name" value="Mopterin_synth/thiamin_S_b"/>
</dbReference>
<dbReference type="Gene3D" id="3.10.20.30">
    <property type="match status" value="1"/>
</dbReference>
<dbReference type="InterPro" id="IPR010035">
    <property type="entry name" value="Thi_S"/>
</dbReference>
<dbReference type="Proteomes" id="UP001156318">
    <property type="component" value="Chromosome"/>
</dbReference>
<name>A0ABY6JGU2_9ENTR</name>
<keyword evidence="2" id="KW-1185">Reference proteome</keyword>
<dbReference type="Pfam" id="PF02597">
    <property type="entry name" value="ThiS"/>
    <property type="match status" value="1"/>
</dbReference>
<evidence type="ECO:0000313" key="1">
    <source>
        <dbReference type="EMBL" id="UYU31686.1"/>
    </source>
</evidence>
<dbReference type="InterPro" id="IPR012675">
    <property type="entry name" value="Beta-grasp_dom_sf"/>
</dbReference>
<evidence type="ECO:0000313" key="2">
    <source>
        <dbReference type="Proteomes" id="UP001156318"/>
    </source>
</evidence>
<protein>
    <submittedName>
        <fullName evidence="1">Sulfur carrier protein ThiS</fullName>
    </submittedName>
</protein>
<dbReference type="RefSeq" id="WP_031522791.1">
    <property type="nucleotide sequence ID" value="NZ_CP074352.1"/>
</dbReference>
<organism evidence="1 2">
    <name type="scientific">Siccibacter colletis</name>
    <dbReference type="NCBI Taxonomy" id="1505757"/>
    <lineage>
        <taxon>Bacteria</taxon>
        <taxon>Pseudomonadati</taxon>
        <taxon>Pseudomonadota</taxon>
        <taxon>Gammaproteobacteria</taxon>
        <taxon>Enterobacterales</taxon>
        <taxon>Enterobacteriaceae</taxon>
        <taxon>Siccibacter</taxon>
    </lineage>
</organism>
<reference evidence="1 2" key="1">
    <citation type="submission" date="2021-05" db="EMBL/GenBank/DDBJ databases">
        <title>Isolation, identification, and the growth promoting effects of Pantoea dispersa strain YSD J2 from the aboveground leaves of Cyperus esculentus L.Var. Sativus.</title>
        <authorList>
            <person name="Wang S."/>
            <person name="Tang X.M."/>
            <person name="Huang Y.N."/>
        </authorList>
    </citation>
    <scope>NUCLEOTIDE SEQUENCE [LARGE SCALE GENOMIC DNA]</scope>
    <source>
        <strain evidence="2">YSD YN2</strain>
    </source>
</reference>
<dbReference type="NCBIfam" id="TIGR01683">
    <property type="entry name" value="thiS"/>
    <property type="match status" value="1"/>
</dbReference>
<sequence length="66" mass="7509">MHVLLNDERQECDMPLTVAAFLSQRQLLTPGVALALNHQILPRSRWEEHHLEEGDHLLLFQVIAGG</sequence>
<dbReference type="InterPro" id="IPR003749">
    <property type="entry name" value="ThiS/MoaD-like"/>
</dbReference>